<keyword evidence="3 8" id="KW-0479">Metal-binding</keyword>
<evidence type="ECO:0000256" key="3">
    <source>
        <dbReference type="ARBA" id="ARBA00022723"/>
    </source>
</evidence>
<evidence type="ECO:0000256" key="2">
    <source>
        <dbReference type="ARBA" id="ARBA00008541"/>
    </source>
</evidence>
<feature type="binding site" evidence="8">
    <location>
        <position position="144"/>
    </location>
    <ligand>
        <name>Mg(2+)</name>
        <dbReference type="ChEBI" id="CHEBI:18420"/>
    </ligand>
</feature>
<feature type="binding site" evidence="8">
    <location>
        <position position="10"/>
    </location>
    <ligand>
        <name>Mg(2+)</name>
        <dbReference type="ChEBI" id="CHEBI:18420"/>
    </ligand>
</feature>
<feature type="binding site" evidence="7">
    <location>
        <position position="21"/>
    </location>
    <ligand>
        <name>substrate</name>
    </ligand>
</feature>
<name>A0A5N5SJ90_9CRUS</name>
<keyword evidence="10" id="KW-1185">Reference proteome</keyword>
<evidence type="ECO:0000256" key="4">
    <source>
        <dbReference type="ARBA" id="ARBA00022801"/>
    </source>
</evidence>
<dbReference type="PANTHER" id="PTHR20889">
    <property type="entry name" value="PHOSPHATASE, ORPHAN 1, 2"/>
    <property type="match status" value="1"/>
</dbReference>
<accession>A0A5N5SJ90</accession>
<dbReference type="Gene3D" id="3.40.50.1000">
    <property type="entry name" value="HAD superfamily/HAD-like"/>
    <property type="match status" value="1"/>
</dbReference>
<keyword evidence="4" id="KW-0378">Hydrolase</keyword>
<dbReference type="EMBL" id="SEYY01024542">
    <property type="protein sequence ID" value="KAB7494056.1"/>
    <property type="molecule type" value="Genomic_DNA"/>
</dbReference>
<organism evidence="9 10">
    <name type="scientific">Armadillidium nasatum</name>
    <dbReference type="NCBI Taxonomy" id="96803"/>
    <lineage>
        <taxon>Eukaryota</taxon>
        <taxon>Metazoa</taxon>
        <taxon>Ecdysozoa</taxon>
        <taxon>Arthropoda</taxon>
        <taxon>Crustacea</taxon>
        <taxon>Multicrustacea</taxon>
        <taxon>Malacostraca</taxon>
        <taxon>Eumalacostraca</taxon>
        <taxon>Peracarida</taxon>
        <taxon>Isopoda</taxon>
        <taxon>Oniscidea</taxon>
        <taxon>Crinocheta</taxon>
        <taxon>Armadillidiidae</taxon>
        <taxon>Armadillidium</taxon>
    </lineage>
</organism>
<dbReference type="InterPro" id="IPR006384">
    <property type="entry name" value="HAD_hydro_PyrdxlP_Pase-like"/>
</dbReference>
<evidence type="ECO:0000256" key="5">
    <source>
        <dbReference type="ARBA" id="ARBA00022842"/>
    </source>
</evidence>
<protein>
    <submittedName>
        <fullName evidence="9">Pyridoxal phosphate phosphatase PHOSPHO2</fullName>
    </submittedName>
</protein>
<comment type="caution">
    <text evidence="9">The sequence shown here is derived from an EMBL/GenBank/DDBJ whole genome shotgun (WGS) entry which is preliminary data.</text>
</comment>
<gene>
    <name evidence="9" type="primary">Phospho2</name>
    <name evidence="9" type="ORF">Anas_10446</name>
</gene>
<proteinExistence type="inferred from homology"/>
<dbReference type="InterPro" id="IPR016965">
    <property type="entry name" value="Pase_PHOSPHO-typ"/>
</dbReference>
<feature type="binding site" evidence="8">
    <location>
        <position position="12"/>
    </location>
    <ligand>
        <name>Mg(2+)</name>
        <dbReference type="ChEBI" id="CHEBI:18420"/>
    </ligand>
</feature>
<evidence type="ECO:0000256" key="6">
    <source>
        <dbReference type="PIRSR" id="PIRSR031051-1"/>
    </source>
</evidence>
<dbReference type="InterPro" id="IPR023214">
    <property type="entry name" value="HAD_sf"/>
</dbReference>
<dbReference type="PANTHER" id="PTHR20889:SF12">
    <property type="entry name" value="LP01149P"/>
    <property type="match status" value="1"/>
</dbReference>
<dbReference type="NCBIfam" id="TIGR01489">
    <property type="entry name" value="DKMTPPase-SF"/>
    <property type="match status" value="1"/>
</dbReference>
<keyword evidence="5 8" id="KW-0460">Magnesium</keyword>
<dbReference type="OrthoDB" id="10267182at2759"/>
<dbReference type="Proteomes" id="UP000326759">
    <property type="component" value="Unassembled WGS sequence"/>
</dbReference>
<comment type="similarity">
    <text evidence="2">Belongs to the HAD-like hydrolase superfamily. PHOSPHO family.</text>
</comment>
<evidence type="ECO:0000256" key="8">
    <source>
        <dbReference type="PIRSR" id="PIRSR031051-3"/>
    </source>
</evidence>
<dbReference type="AlphaFoldDB" id="A0A5N5SJ90"/>
<evidence type="ECO:0000256" key="1">
    <source>
        <dbReference type="ARBA" id="ARBA00001946"/>
    </source>
</evidence>
<feature type="active site" description="Nucleophile" evidence="6">
    <location>
        <position position="10"/>
    </location>
</feature>
<evidence type="ECO:0000313" key="9">
    <source>
        <dbReference type="EMBL" id="KAB7494056.1"/>
    </source>
</evidence>
<sequence>MVKKILIALDFDHTIIDDNSDTSLYKLAPDKKIPPELKALYHENGWTHYMNEVFKYLHRNNVKKQDILSCLENIPLTEGMDELFSTLPEDLTEYIIISDSNTIFIDHILNHKNIRHKFRDILASYVTSRLNEGVEFPRLAYVGDGFNDFCPCLRLTENDGVFPRLDYKLLKTISKMEKDHHLTIKAKVFPWSTAKDILNVMLPWYSDLNISCSTPRLYDPGPITL</sequence>
<dbReference type="InterPro" id="IPR036412">
    <property type="entry name" value="HAD-like_sf"/>
</dbReference>
<dbReference type="PIRSF" id="PIRSF031051">
    <property type="entry name" value="PyrdxlP_Pase_PHOSPHO2"/>
    <property type="match status" value="1"/>
</dbReference>
<reference evidence="9 10" key="1">
    <citation type="journal article" date="2019" name="PLoS Biol.">
        <title>Sex chromosomes control vertical transmission of feminizing Wolbachia symbionts in an isopod.</title>
        <authorList>
            <person name="Becking T."/>
            <person name="Chebbi M.A."/>
            <person name="Giraud I."/>
            <person name="Moumen B."/>
            <person name="Laverre T."/>
            <person name="Caubet Y."/>
            <person name="Peccoud J."/>
            <person name="Gilbert C."/>
            <person name="Cordaux R."/>
        </authorList>
    </citation>
    <scope>NUCLEOTIDE SEQUENCE [LARGE SCALE GENOMIC DNA]</scope>
    <source>
        <strain evidence="9">ANa2</strain>
        <tissue evidence="9">Whole body excluding digestive tract and cuticle</tissue>
    </source>
</reference>
<evidence type="ECO:0000256" key="7">
    <source>
        <dbReference type="PIRSR" id="PIRSR031051-2"/>
    </source>
</evidence>
<dbReference type="Pfam" id="PF06888">
    <property type="entry name" value="Put_Phosphatase"/>
    <property type="match status" value="1"/>
</dbReference>
<feature type="active site" description="Proton donor" evidence="6">
    <location>
        <position position="12"/>
    </location>
</feature>
<dbReference type="GO" id="GO:0046872">
    <property type="term" value="F:metal ion binding"/>
    <property type="evidence" value="ECO:0007669"/>
    <property type="project" value="UniProtKB-KW"/>
</dbReference>
<dbReference type="GO" id="GO:0016791">
    <property type="term" value="F:phosphatase activity"/>
    <property type="evidence" value="ECO:0007669"/>
    <property type="project" value="InterPro"/>
</dbReference>
<feature type="binding site" evidence="7">
    <location>
        <position position="99"/>
    </location>
    <ligand>
        <name>substrate</name>
    </ligand>
</feature>
<dbReference type="SUPFAM" id="SSF56784">
    <property type="entry name" value="HAD-like"/>
    <property type="match status" value="1"/>
</dbReference>
<evidence type="ECO:0000313" key="10">
    <source>
        <dbReference type="Proteomes" id="UP000326759"/>
    </source>
</evidence>
<comment type="cofactor">
    <cofactor evidence="1 8">
        <name>Mg(2+)</name>
        <dbReference type="ChEBI" id="CHEBI:18420"/>
    </cofactor>
</comment>